<keyword evidence="2" id="KW-1185">Reference proteome</keyword>
<accession>A0A939DN26</accession>
<evidence type="ECO:0000313" key="2">
    <source>
        <dbReference type="Proteomes" id="UP000664654"/>
    </source>
</evidence>
<organism evidence="1 2">
    <name type="scientific">Bowmanella dokdonensis</name>
    <dbReference type="NCBI Taxonomy" id="751969"/>
    <lineage>
        <taxon>Bacteria</taxon>
        <taxon>Pseudomonadati</taxon>
        <taxon>Pseudomonadota</taxon>
        <taxon>Gammaproteobacteria</taxon>
        <taxon>Alteromonadales</taxon>
        <taxon>Alteromonadaceae</taxon>
        <taxon>Bowmanella</taxon>
    </lineage>
</organism>
<dbReference type="EMBL" id="JAFKCV010000003">
    <property type="protein sequence ID" value="MBN7824786.1"/>
    <property type="molecule type" value="Genomic_DNA"/>
</dbReference>
<comment type="caution">
    <text evidence="1">The sequence shown here is derived from an EMBL/GenBank/DDBJ whole genome shotgun (WGS) entry which is preliminary data.</text>
</comment>
<sequence>MPPVVVAVAVAAGAYAVGVGVASAIAIGVMTAVATNKMIKSMMPDVAAAVAQNQELQVGNQPPARVVVGETIVSGSIIKYYKGQHEDGKEYNHFFVPLALGVSESVEMYQLDGKNLTSLTGSGYQIIPRLGDQTEALPQALNRMPNVDESFVGFGVTDVYCEFVIDPDVFPNGVQDLKLKVKGRRVYDPRKDSTAGGSGTHRLNDENTWEWTDNAALVNFWWKKFGGSIELPDDMFDLANIAAEATICDELTDYIDREGQTQQQKRYTCNGVIDMTADPEAVEDELLTSCGGRWIESGGKYWLRVAAFRGPAVATITSVEAKPQRNPYTSLSQRYNTARCSIISRDHYYQATDMTPVVSDFLLNGRDRGVAYERPMKLLYTDNDTMSQRLAVIDMMENAAGDTLKLSVGPIGLKCAPGRNVQVTLPKWNINGLYEVLHARYNWQSKLFELELKETAAELYTQGTTPAQTDLTPNTTIDNTFVAQIENLQYVQDPVSPYRQGYLTWEHPAPGAVREYRVRILHEGIQAAILRSQIESQDINGLAVGDYSAEVVAVNRFDKSSEPVSILFAVTVPETPITQPDIVVLPGGIIARPPNPPHVDAIYEWLYTTDVSLNPNVHNHTLFLQAPNGTALHIPNPIHGATYYIWYRLLTAEGAGEWKLAVVEAVGLSGDRMDPDFWDQVPGIDTSDLEQDIEDLFEDQIKDVLDRSRGKIEEAKQRATNADFETRTESLELELRDPEEGLEAVNYRINQVALGPGGQAISMEGLALQVLNSTTGLSATFQRVAQVEIDAYNNAEAIEAIEGIVEHPTTGLNAAFARANQAWSYADGNAGAISVIQATINDPTGGLEATAILALSAKQTADGNTTAISGLSSSVSNANSKATSALNLATALDDDMDEIKAVALLSVDANGNVAQIKVASTPDDSIISFKAADYVWVNPADEPVVYWDTQLGLYAFKGALLAERADFINGLAVDFNGAFLEVGNDPGYANPTDSVRLGWFGGAYQNYLLANPHGIAFYATSQFQTYPIRFLSATHFSGGVKLDAPVVDGVLTAGNIYAPGGGLNSSRTVYIGNNLNVAYDLTVQGTIANFTGAHILLVHKPVTAQIGDLMVRTTLVSSSINETLFWGEVSSSASQRGCIGAYSGIVEEFDDHAIVKVNAVGEGMMKVCAQGGDIDTDDLLILSDTPGVAMRQPDDIVRGTTVAKVSRPYTFANPSETALLEVIYLCG</sequence>
<gene>
    <name evidence="1" type="ORF">J0A66_06050</name>
</gene>
<protein>
    <recommendedName>
        <fullName evidence="3">Tip attachment protein J domain-containing protein</fullName>
    </recommendedName>
</protein>
<dbReference type="RefSeq" id="WP_206572909.1">
    <property type="nucleotide sequence ID" value="NZ_JAFKCV010000003.1"/>
</dbReference>
<evidence type="ECO:0008006" key="3">
    <source>
        <dbReference type="Google" id="ProtNLM"/>
    </source>
</evidence>
<evidence type="ECO:0000313" key="1">
    <source>
        <dbReference type="EMBL" id="MBN7824786.1"/>
    </source>
</evidence>
<dbReference type="AlphaFoldDB" id="A0A939DN26"/>
<reference evidence="1" key="1">
    <citation type="submission" date="2021-03" db="EMBL/GenBank/DDBJ databases">
        <title>novel species isolated from a fishpond in China.</title>
        <authorList>
            <person name="Lu H."/>
            <person name="Cai Z."/>
        </authorList>
    </citation>
    <scope>NUCLEOTIDE SEQUENCE</scope>
    <source>
        <strain evidence="1">JCM 30855</strain>
    </source>
</reference>
<name>A0A939DN26_9ALTE</name>
<proteinExistence type="predicted"/>
<dbReference type="Proteomes" id="UP000664654">
    <property type="component" value="Unassembled WGS sequence"/>
</dbReference>